<keyword evidence="3" id="KW-1185">Reference proteome</keyword>
<keyword evidence="1" id="KW-0812">Transmembrane</keyword>
<feature type="transmembrane region" description="Helical" evidence="1">
    <location>
        <begin position="98"/>
        <end position="118"/>
    </location>
</feature>
<evidence type="ECO:0000313" key="3">
    <source>
        <dbReference type="Proteomes" id="UP000481043"/>
    </source>
</evidence>
<feature type="transmembrane region" description="Helical" evidence="1">
    <location>
        <begin position="39"/>
        <end position="65"/>
    </location>
</feature>
<dbReference type="Pfam" id="PF12822">
    <property type="entry name" value="ECF_trnsprt"/>
    <property type="match status" value="1"/>
</dbReference>
<sequence length="161" mass="17040">MSSLKKQTFIILFFGLSAIGAAIKIPLGISSIALDSAPALLATILLGPIYGAIIGAGGHFISAYLGGLPLGAFHLLIALEMGVIIYLTGVLCKKGTPIIGLCFFIICSTVVAPLPFYFILTSAFYWTILFPLFVGSTLNSIIVAAIYKPLQGYLNRTGFYA</sequence>
<protein>
    <submittedName>
        <fullName evidence="2">ECF transporter S component</fullName>
    </submittedName>
</protein>
<accession>A0A6M0Q4N5</accession>
<dbReference type="Proteomes" id="UP000481043">
    <property type="component" value="Unassembled WGS sequence"/>
</dbReference>
<evidence type="ECO:0000313" key="2">
    <source>
        <dbReference type="EMBL" id="NEY71281.1"/>
    </source>
</evidence>
<dbReference type="InterPro" id="IPR024529">
    <property type="entry name" value="ECF_trnsprt_substrate-spec"/>
</dbReference>
<evidence type="ECO:0000256" key="1">
    <source>
        <dbReference type="SAM" id="Phobius"/>
    </source>
</evidence>
<keyword evidence="1" id="KW-1133">Transmembrane helix</keyword>
<comment type="caution">
    <text evidence="2">The sequence shown here is derived from an EMBL/GenBank/DDBJ whole genome shotgun (WGS) entry which is preliminary data.</text>
</comment>
<proteinExistence type="predicted"/>
<dbReference type="RefSeq" id="WP_163178744.1">
    <property type="nucleotide sequence ID" value="NZ_JAAIWM010000002.1"/>
</dbReference>
<feature type="transmembrane region" description="Helical" evidence="1">
    <location>
        <begin position="124"/>
        <end position="147"/>
    </location>
</feature>
<name>A0A6M0Q4N5_9BACI</name>
<keyword evidence="1" id="KW-0472">Membrane</keyword>
<gene>
    <name evidence="2" type="ORF">G4D63_05945</name>
</gene>
<dbReference type="GO" id="GO:0022857">
    <property type="term" value="F:transmembrane transporter activity"/>
    <property type="evidence" value="ECO:0007669"/>
    <property type="project" value="InterPro"/>
</dbReference>
<feature type="transmembrane region" description="Helical" evidence="1">
    <location>
        <begin position="6"/>
        <end position="27"/>
    </location>
</feature>
<reference evidence="2 3" key="1">
    <citation type="submission" date="2020-02" db="EMBL/GenBank/DDBJ databases">
        <title>Bacillus aquiflavi sp. nov., isolated from yellow water of strong flavor Chinese baijiu in Yibin region of China.</title>
        <authorList>
            <person name="Xie J."/>
        </authorList>
    </citation>
    <scope>NUCLEOTIDE SEQUENCE [LARGE SCALE GENOMIC DNA]</scope>
    <source>
        <strain evidence="2 3">SA4</strain>
    </source>
</reference>
<dbReference type="EMBL" id="JAAIWM010000002">
    <property type="protein sequence ID" value="NEY71281.1"/>
    <property type="molecule type" value="Genomic_DNA"/>
</dbReference>
<feature type="transmembrane region" description="Helical" evidence="1">
    <location>
        <begin position="71"/>
        <end position="91"/>
    </location>
</feature>
<dbReference type="AlphaFoldDB" id="A0A6M0Q4N5"/>
<dbReference type="Gene3D" id="1.10.1760.20">
    <property type="match status" value="1"/>
</dbReference>
<organism evidence="2 3">
    <name type="scientific">Bacillus mesophilus</name>
    <dbReference type="NCBI Taxonomy" id="1808955"/>
    <lineage>
        <taxon>Bacteria</taxon>
        <taxon>Bacillati</taxon>
        <taxon>Bacillota</taxon>
        <taxon>Bacilli</taxon>
        <taxon>Bacillales</taxon>
        <taxon>Bacillaceae</taxon>
        <taxon>Bacillus</taxon>
    </lineage>
</organism>